<keyword evidence="3" id="KW-0833">Ubl conjugation pathway</keyword>
<dbReference type="Pfam" id="PF01466">
    <property type="entry name" value="Skp1"/>
    <property type="match status" value="1"/>
</dbReference>
<dbReference type="PANTHER" id="PTHR11165">
    <property type="entry name" value="SKP1"/>
    <property type="match status" value="1"/>
</dbReference>
<dbReference type="InterPro" id="IPR016073">
    <property type="entry name" value="Skp1_comp_POZ"/>
</dbReference>
<accession>A0ABD1M5G6</accession>
<comment type="similarity">
    <text evidence="2">Belongs to the SKP1 family.</text>
</comment>
<dbReference type="InterPro" id="IPR016072">
    <property type="entry name" value="Skp1_comp_dimer"/>
</dbReference>
<feature type="domain" description="SKP1 component POZ" evidence="5">
    <location>
        <begin position="42"/>
        <end position="103"/>
    </location>
</feature>
<evidence type="ECO:0000259" key="4">
    <source>
        <dbReference type="Pfam" id="PF01466"/>
    </source>
</evidence>
<comment type="caution">
    <text evidence="6">The sequence shown here is derived from an EMBL/GenBank/DDBJ whole genome shotgun (WGS) entry which is preliminary data.</text>
</comment>
<dbReference type="GO" id="GO:0009867">
    <property type="term" value="P:jasmonic acid mediated signaling pathway"/>
    <property type="evidence" value="ECO:0007669"/>
    <property type="project" value="UniProtKB-ARBA"/>
</dbReference>
<organism evidence="6 7">
    <name type="scientific">Flemingia macrophylla</name>
    <dbReference type="NCBI Taxonomy" id="520843"/>
    <lineage>
        <taxon>Eukaryota</taxon>
        <taxon>Viridiplantae</taxon>
        <taxon>Streptophyta</taxon>
        <taxon>Embryophyta</taxon>
        <taxon>Tracheophyta</taxon>
        <taxon>Spermatophyta</taxon>
        <taxon>Magnoliopsida</taxon>
        <taxon>eudicotyledons</taxon>
        <taxon>Gunneridae</taxon>
        <taxon>Pentapetalae</taxon>
        <taxon>rosids</taxon>
        <taxon>fabids</taxon>
        <taxon>Fabales</taxon>
        <taxon>Fabaceae</taxon>
        <taxon>Papilionoideae</taxon>
        <taxon>50 kb inversion clade</taxon>
        <taxon>NPAAA clade</taxon>
        <taxon>indigoferoid/millettioid clade</taxon>
        <taxon>Phaseoleae</taxon>
        <taxon>Flemingia</taxon>
    </lineage>
</organism>
<evidence type="ECO:0008006" key="8">
    <source>
        <dbReference type="Google" id="ProtNLM"/>
    </source>
</evidence>
<name>A0ABD1M5G6_9FABA</name>
<dbReference type="InterPro" id="IPR016897">
    <property type="entry name" value="SKP1"/>
</dbReference>
<dbReference type="SUPFAM" id="SSF54695">
    <property type="entry name" value="POZ domain"/>
    <property type="match status" value="1"/>
</dbReference>
<feature type="domain" description="SKP1 component dimerisation" evidence="4">
    <location>
        <begin position="138"/>
        <end position="169"/>
    </location>
</feature>
<evidence type="ECO:0000313" key="6">
    <source>
        <dbReference type="EMBL" id="KAL2331019.1"/>
    </source>
</evidence>
<gene>
    <name evidence="6" type="ORF">Fmac_018600</name>
</gene>
<evidence type="ECO:0000256" key="1">
    <source>
        <dbReference type="ARBA" id="ARBA00004906"/>
    </source>
</evidence>
<keyword evidence="7" id="KW-1185">Reference proteome</keyword>
<dbReference type="Gene3D" id="3.30.710.10">
    <property type="entry name" value="Potassium Channel Kv1.1, Chain A"/>
    <property type="match status" value="1"/>
</dbReference>
<dbReference type="AlphaFoldDB" id="A0ABD1M5G6"/>
<protein>
    <recommendedName>
        <fullName evidence="8">SKP1-like protein</fullName>
    </recommendedName>
</protein>
<dbReference type="Proteomes" id="UP001603857">
    <property type="component" value="Unassembled WGS sequence"/>
</dbReference>
<comment type="pathway">
    <text evidence="1">Protein modification; protein ubiquitination.</text>
</comment>
<evidence type="ECO:0000256" key="2">
    <source>
        <dbReference type="ARBA" id="ARBA00009993"/>
    </source>
</evidence>
<evidence type="ECO:0000313" key="7">
    <source>
        <dbReference type="Proteomes" id="UP001603857"/>
    </source>
</evidence>
<evidence type="ECO:0000259" key="5">
    <source>
        <dbReference type="Pfam" id="PF03931"/>
    </source>
</evidence>
<dbReference type="InterPro" id="IPR011333">
    <property type="entry name" value="SKP1/BTB/POZ_sf"/>
</dbReference>
<dbReference type="Pfam" id="PF03931">
    <property type="entry name" value="Skp1_POZ"/>
    <property type="match status" value="1"/>
</dbReference>
<dbReference type="InterPro" id="IPR036296">
    <property type="entry name" value="SKP1-like_dim_sf"/>
</dbReference>
<dbReference type="EMBL" id="JBGMDY010000006">
    <property type="protein sequence ID" value="KAL2331019.1"/>
    <property type="molecule type" value="Genomic_DNA"/>
</dbReference>
<evidence type="ECO:0000256" key="3">
    <source>
        <dbReference type="ARBA" id="ARBA00022786"/>
    </source>
</evidence>
<reference evidence="6 7" key="1">
    <citation type="submission" date="2024-08" db="EMBL/GenBank/DDBJ databases">
        <title>Insights into the chromosomal genome structure of Flemingia macrophylla.</title>
        <authorList>
            <person name="Ding Y."/>
            <person name="Zhao Y."/>
            <person name="Bi W."/>
            <person name="Wu M."/>
            <person name="Zhao G."/>
            <person name="Gong Y."/>
            <person name="Li W."/>
            <person name="Zhang P."/>
        </authorList>
    </citation>
    <scope>NUCLEOTIDE SEQUENCE [LARGE SCALE GENOMIC DNA]</scope>
    <source>
        <strain evidence="6">DYQJB</strain>
        <tissue evidence="6">Leaf</tissue>
    </source>
</reference>
<dbReference type="SMART" id="SM00512">
    <property type="entry name" value="Skp1"/>
    <property type="match status" value="1"/>
</dbReference>
<sequence length="188" mass="21807">MVITAKGKEILEIAEEPEYVMLAKVEDLKMDMLRIVEEEEIKKIRLKTSDEATFEVEPSILKEMKRVQSLINTEAIDTSVAIPLPNITSRNLSRIIDFCWEHQYNTENLEEFKGRFLKSLNHQELKELLLAANYLNIKTLFDFLCNSFTDLIQNESPEFIRDFFNILNDTNSVKSMHAPAFQGSIDDD</sequence>
<dbReference type="InterPro" id="IPR001232">
    <property type="entry name" value="SKP1-like"/>
</dbReference>
<dbReference type="SUPFAM" id="SSF81382">
    <property type="entry name" value="Skp1 dimerisation domain-like"/>
    <property type="match status" value="1"/>
</dbReference>
<proteinExistence type="inferred from homology"/>